<proteinExistence type="predicted"/>
<evidence type="ECO:0000313" key="1">
    <source>
        <dbReference type="EMBL" id="KAK8124001.1"/>
    </source>
</evidence>
<dbReference type="EMBL" id="JAQQWP010000003">
    <property type="protein sequence ID" value="KAK8124001.1"/>
    <property type="molecule type" value="Genomic_DNA"/>
</dbReference>
<organism evidence="1 2">
    <name type="scientific">Apiospora kogelbergensis</name>
    <dbReference type="NCBI Taxonomy" id="1337665"/>
    <lineage>
        <taxon>Eukaryota</taxon>
        <taxon>Fungi</taxon>
        <taxon>Dikarya</taxon>
        <taxon>Ascomycota</taxon>
        <taxon>Pezizomycotina</taxon>
        <taxon>Sordariomycetes</taxon>
        <taxon>Xylariomycetidae</taxon>
        <taxon>Amphisphaeriales</taxon>
        <taxon>Apiosporaceae</taxon>
        <taxon>Apiospora</taxon>
    </lineage>
</organism>
<comment type="caution">
    <text evidence="1">The sequence shown here is derived from an EMBL/GenBank/DDBJ whole genome shotgun (WGS) entry which is preliminary data.</text>
</comment>
<keyword evidence="2" id="KW-1185">Reference proteome</keyword>
<sequence length="138" mass="15061">MFCLAYSRRKREISKFQVTFASWAKLTFEGHHVPNLERLCVADLVRLPALHVALVPAADHLLRVAVEVVEPDDHVAVVHGAGAADLHAAVVLDDVAVAAGARRPCVQPFARAPLADGLVDGAHRRQRLGDHDVESRRD</sequence>
<reference evidence="1 2" key="1">
    <citation type="submission" date="2023-01" db="EMBL/GenBank/DDBJ databases">
        <title>Analysis of 21 Apiospora genomes using comparative genomics revels a genus with tremendous synthesis potential of carbohydrate active enzymes and secondary metabolites.</title>
        <authorList>
            <person name="Sorensen T."/>
        </authorList>
    </citation>
    <scope>NUCLEOTIDE SEQUENCE [LARGE SCALE GENOMIC DNA]</scope>
    <source>
        <strain evidence="1 2">CBS 117206</strain>
    </source>
</reference>
<dbReference type="Proteomes" id="UP001392437">
    <property type="component" value="Unassembled WGS sequence"/>
</dbReference>
<dbReference type="AlphaFoldDB" id="A0AAW0R548"/>
<evidence type="ECO:0000313" key="2">
    <source>
        <dbReference type="Proteomes" id="UP001392437"/>
    </source>
</evidence>
<name>A0AAW0R548_9PEZI</name>
<protein>
    <submittedName>
        <fullName evidence="1">Uncharacterized protein</fullName>
    </submittedName>
</protein>
<gene>
    <name evidence="1" type="ORF">PG999_003919</name>
</gene>
<accession>A0AAW0R548</accession>